<dbReference type="EMBL" id="CAJOBA010006182">
    <property type="protein sequence ID" value="CAF3765475.1"/>
    <property type="molecule type" value="Genomic_DNA"/>
</dbReference>
<evidence type="ECO:0000313" key="2">
    <source>
        <dbReference type="EMBL" id="CAF3765475.1"/>
    </source>
</evidence>
<accession>A0A8S2IPA4</accession>
<organism evidence="2 3">
    <name type="scientific">Didymodactylos carnosus</name>
    <dbReference type="NCBI Taxonomy" id="1234261"/>
    <lineage>
        <taxon>Eukaryota</taxon>
        <taxon>Metazoa</taxon>
        <taxon>Spiralia</taxon>
        <taxon>Gnathifera</taxon>
        <taxon>Rotifera</taxon>
        <taxon>Eurotatoria</taxon>
        <taxon>Bdelloidea</taxon>
        <taxon>Philodinida</taxon>
        <taxon>Philodinidae</taxon>
        <taxon>Didymodactylos</taxon>
    </lineage>
</organism>
<gene>
    <name evidence="1" type="ORF">OVA965_LOCUS14303</name>
    <name evidence="2" type="ORF">TMI583_LOCUS14306</name>
</gene>
<dbReference type="Gene3D" id="1.25.40.10">
    <property type="entry name" value="Tetratricopeptide repeat domain"/>
    <property type="match status" value="1"/>
</dbReference>
<evidence type="ECO:0000313" key="1">
    <source>
        <dbReference type="EMBL" id="CAF0995769.1"/>
    </source>
</evidence>
<dbReference type="AlphaFoldDB" id="A0A8S2IPA4"/>
<dbReference type="Proteomes" id="UP000677228">
    <property type="component" value="Unassembled WGS sequence"/>
</dbReference>
<dbReference type="InterPro" id="IPR011990">
    <property type="entry name" value="TPR-like_helical_dom_sf"/>
</dbReference>
<proteinExistence type="predicted"/>
<evidence type="ECO:0000313" key="3">
    <source>
        <dbReference type="Proteomes" id="UP000682733"/>
    </source>
</evidence>
<reference evidence="2" key="1">
    <citation type="submission" date="2021-02" db="EMBL/GenBank/DDBJ databases">
        <authorList>
            <person name="Nowell W R."/>
        </authorList>
    </citation>
    <scope>NUCLEOTIDE SEQUENCE</scope>
</reference>
<dbReference type="Proteomes" id="UP000682733">
    <property type="component" value="Unassembled WGS sequence"/>
</dbReference>
<name>A0A8S2IPA4_9BILA</name>
<comment type="caution">
    <text evidence="2">The sequence shown here is derived from an EMBL/GenBank/DDBJ whole genome shotgun (WGS) entry which is preliminary data.</text>
</comment>
<sequence length="399" mass="46996">MPVDAKAKEDMINQCLSDYKNNTSEQQKINDFSENYQSDKLYVGIHSILWHPVSVDEYVKDKMWLVRLRLENMENLFIDHIHDSIKRANRRPDELRWSNVEDRVLSLAYKLPKSFSEIVYVYIDYGLCIGQREITGENIHNYRKGFELLAKCLPNNDLINLIKHLSVGIVHMNMCNYNSALTCCENAVKIIRTFEFNNEYKTFQFDSKQYSNNVLELIRTDHSIGQTYEGLYCYAASIKVYFRIIMIQIELNPIDNECHVLNEYKWLIRIFEMANPRILKTSLKSLLRNIIQVHNDRQNYEQSLKSLYEIIGHFFKFVSPPCFARIYSNTQMLNNISNSIGDYLDSLLIFKNAYVPALNADKMSIDWDVKNLCINIENCLKNIDRVIYILNPRLMQQLV</sequence>
<protein>
    <submittedName>
        <fullName evidence="2">Uncharacterized protein</fullName>
    </submittedName>
</protein>
<dbReference type="EMBL" id="CAJNOK010006175">
    <property type="protein sequence ID" value="CAF0995769.1"/>
    <property type="molecule type" value="Genomic_DNA"/>
</dbReference>